<sequence>MNLSYKGKDEVDKGVLTIKYHEEDNKDNYIKLFQFYEELINLDNDFDSNVLHSIGILDKINDLIVNENIIFSNDPYFLQFLDFLFKIYFSPNEKVSQRAYQALFLILKDSYNDNEIGYFYFSHEYHKLLFHAFHSPNLEIIPKMILDPIAYYCSTCIEARDSILESFTIHFFENLIQMRNTECIEYTLYVFMNFFKYPLDDSIISTIYLLLAKVTLLDDEKILIILLQCISSSFKQTNWYHYFIEYKLNRFTKQALRKGKYYRELSIEILDHLSQFISLKNNELDYILNLFMSNDTILTDHFVLCALKIFSNHMRRDNEREILLKMGLINVLLIITDDCSFKIKINAFSVIKKLIKYGNIEQRLLLIENYVTEFIFSLLYVNDDHFALKILKGIYIILNDCIKMNIVDEFFQQLQKSNSIPMIEELSLSENQKINELSKMILKICSQNIIFE</sequence>
<evidence type="ECO:0000313" key="1">
    <source>
        <dbReference type="EMBL" id="OHT04700.1"/>
    </source>
</evidence>
<dbReference type="EMBL" id="MLAK01000783">
    <property type="protein sequence ID" value="OHT04700.1"/>
    <property type="molecule type" value="Genomic_DNA"/>
</dbReference>
<dbReference type="Proteomes" id="UP000179807">
    <property type="component" value="Unassembled WGS sequence"/>
</dbReference>
<organism evidence="1 2">
    <name type="scientific">Tritrichomonas foetus</name>
    <dbReference type="NCBI Taxonomy" id="1144522"/>
    <lineage>
        <taxon>Eukaryota</taxon>
        <taxon>Metamonada</taxon>
        <taxon>Parabasalia</taxon>
        <taxon>Tritrichomonadida</taxon>
        <taxon>Tritrichomonadidae</taxon>
        <taxon>Tritrichomonas</taxon>
    </lineage>
</organism>
<accession>A0A1J4K4M1</accession>
<dbReference type="InterPro" id="IPR016024">
    <property type="entry name" value="ARM-type_fold"/>
</dbReference>
<proteinExistence type="predicted"/>
<dbReference type="RefSeq" id="XP_068357836.1">
    <property type="nucleotide sequence ID" value="XM_068505719.1"/>
</dbReference>
<dbReference type="GeneID" id="94840423"/>
<dbReference type="Gene3D" id="1.25.10.10">
    <property type="entry name" value="Leucine-rich Repeat Variant"/>
    <property type="match status" value="1"/>
</dbReference>
<dbReference type="VEuPathDB" id="TrichDB:TRFO_27701"/>
<keyword evidence="2" id="KW-1185">Reference proteome</keyword>
<dbReference type="InterPro" id="IPR011989">
    <property type="entry name" value="ARM-like"/>
</dbReference>
<protein>
    <submittedName>
        <fullName evidence="1">Uncharacterized protein</fullName>
    </submittedName>
</protein>
<reference evidence="1" key="1">
    <citation type="submission" date="2016-10" db="EMBL/GenBank/DDBJ databases">
        <authorList>
            <person name="Benchimol M."/>
            <person name="Almeida L.G."/>
            <person name="Vasconcelos A.T."/>
            <person name="Perreira-Neves A."/>
            <person name="Rosa I.A."/>
            <person name="Tasca T."/>
            <person name="Bogo M.R."/>
            <person name="de Souza W."/>
        </authorList>
    </citation>
    <scope>NUCLEOTIDE SEQUENCE [LARGE SCALE GENOMIC DNA]</scope>
    <source>
        <strain evidence="1">K</strain>
    </source>
</reference>
<name>A0A1J4K4M1_9EUKA</name>
<evidence type="ECO:0000313" key="2">
    <source>
        <dbReference type="Proteomes" id="UP000179807"/>
    </source>
</evidence>
<dbReference type="AlphaFoldDB" id="A0A1J4K4M1"/>
<dbReference type="SUPFAM" id="SSF48371">
    <property type="entry name" value="ARM repeat"/>
    <property type="match status" value="1"/>
</dbReference>
<gene>
    <name evidence="1" type="ORF">TRFO_27701</name>
</gene>
<comment type="caution">
    <text evidence="1">The sequence shown here is derived from an EMBL/GenBank/DDBJ whole genome shotgun (WGS) entry which is preliminary data.</text>
</comment>